<dbReference type="OrthoDB" id="436519at2759"/>
<keyword evidence="2" id="KW-0472">Membrane</keyword>
<feature type="transmembrane region" description="Helical" evidence="2">
    <location>
        <begin position="226"/>
        <end position="249"/>
    </location>
</feature>
<feature type="domain" description="J" evidence="3">
    <location>
        <begin position="74"/>
        <end position="138"/>
    </location>
</feature>
<evidence type="ECO:0000259" key="3">
    <source>
        <dbReference type="PROSITE" id="PS50076"/>
    </source>
</evidence>
<dbReference type="CDD" id="cd06257">
    <property type="entry name" value="DnaJ"/>
    <property type="match status" value="1"/>
</dbReference>
<keyword evidence="2" id="KW-0812">Transmembrane</keyword>
<dbReference type="GO" id="GO:0051787">
    <property type="term" value="F:misfolded protein binding"/>
    <property type="evidence" value="ECO:0007669"/>
    <property type="project" value="TreeGrafter"/>
</dbReference>
<name>A0A9N9CQU1_9GLOM</name>
<dbReference type="GO" id="GO:0051087">
    <property type="term" value="F:protein-folding chaperone binding"/>
    <property type="evidence" value="ECO:0007669"/>
    <property type="project" value="TreeGrafter"/>
</dbReference>
<keyword evidence="2" id="KW-1133">Transmembrane helix</keyword>
<dbReference type="GO" id="GO:0005783">
    <property type="term" value="C:endoplasmic reticulum"/>
    <property type="evidence" value="ECO:0007669"/>
    <property type="project" value="TreeGrafter"/>
</dbReference>
<dbReference type="GO" id="GO:0036503">
    <property type="term" value="P:ERAD pathway"/>
    <property type="evidence" value="ECO:0007669"/>
    <property type="project" value="TreeGrafter"/>
</dbReference>
<dbReference type="EMBL" id="CAJVPV010006880">
    <property type="protein sequence ID" value="CAG8611815.1"/>
    <property type="molecule type" value="Genomic_DNA"/>
</dbReference>
<dbReference type="Proteomes" id="UP000789342">
    <property type="component" value="Unassembled WGS sequence"/>
</dbReference>
<evidence type="ECO:0000313" key="4">
    <source>
        <dbReference type="EMBL" id="CAG8611815.1"/>
    </source>
</evidence>
<dbReference type="InterPro" id="IPR051948">
    <property type="entry name" value="Hsp70_co-chaperone_J-domain"/>
</dbReference>
<protein>
    <submittedName>
        <fullName evidence="4">5902_t:CDS:1</fullName>
    </submittedName>
</protein>
<reference evidence="4" key="1">
    <citation type="submission" date="2021-06" db="EMBL/GenBank/DDBJ databases">
        <authorList>
            <person name="Kallberg Y."/>
            <person name="Tangrot J."/>
            <person name="Rosling A."/>
        </authorList>
    </citation>
    <scope>NUCLEOTIDE SEQUENCE</scope>
    <source>
        <strain evidence="4">CL551</strain>
    </source>
</reference>
<dbReference type="InterPro" id="IPR001623">
    <property type="entry name" value="DnaJ_domain"/>
</dbReference>
<dbReference type="InterPro" id="IPR036869">
    <property type="entry name" value="J_dom_sf"/>
</dbReference>
<dbReference type="Pfam" id="PF00226">
    <property type="entry name" value="DnaJ"/>
    <property type="match status" value="1"/>
</dbReference>
<feature type="transmembrane region" description="Helical" evidence="2">
    <location>
        <begin position="186"/>
        <end position="206"/>
    </location>
</feature>
<feature type="transmembrane region" description="Helical" evidence="2">
    <location>
        <begin position="12"/>
        <end position="29"/>
    </location>
</feature>
<keyword evidence="1" id="KW-0143">Chaperone</keyword>
<comment type="caution">
    <text evidence="4">The sequence shown here is derived from an EMBL/GenBank/DDBJ whole genome shotgun (WGS) entry which is preliminary data.</text>
</comment>
<dbReference type="PANTHER" id="PTHR44360:SF1">
    <property type="entry name" value="DNAJ HOMOLOG SUBFAMILY B MEMBER 9"/>
    <property type="match status" value="1"/>
</dbReference>
<gene>
    <name evidence="4" type="ORF">AMORRO_LOCUS8252</name>
</gene>
<dbReference type="SMART" id="SM00271">
    <property type="entry name" value="DnaJ"/>
    <property type="match status" value="1"/>
</dbReference>
<dbReference type="PRINTS" id="PR00625">
    <property type="entry name" value="JDOMAIN"/>
</dbReference>
<keyword evidence="5" id="KW-1185">Reference proteome</keyword>
<accession>A0A9N9CQU1</accession>
<evidence type="ECO:0000313" key="5">
    <source>
        <dbReference type="Proteomes" id="UP000789342"/>
    </source>
</evidence>
<dbReference type="AlphaFoldDB" id="A0A9N9CQU1"/>
<dbReference type="PANTHER" id="PTHR44360">
    <property type="entry name" value="DNAJ HOMOLOG SUBFAMILY B MEMBER 9"/>
    <property type="match status" value="1"/>
</dbReference>
<sequence>MSDWLNFLGWTFLPNLATSFIQTFCYKIAHCVGVKYPKPGQPRHATHYRWIYTFVVLAYLVYTIVNVIYSIQPNYYAALNIDQDFSAKEIKNNFRKLQLLFHPDKNQDEAALANFIALRVAYETLMDPTKRFAYDRFGPEIENCNNCLTIRDYLAHGWSSFIGFYLGVGLVLFILNILGKGQFGRFWRFVVFFGVACIESLIILHPDTLAIIPFGLSRWVIFEQVTILRQLFITVFIAISQVGPVLFPAESIDERYLLRELESLSNAAIEDSKSMLRASFQPFREDPAAQVELRRKMEELVIDNFLCQNDPEFNQVYQRVIVNCKKTN</sequence>
<evidence type="ECO:0000256" key="2">
    <source>
        <dbReference type="SAM" id="Phobius"/>
    </source>
</evidence>
<dbReference type="SUPFAM" id="SSF46565">
    <property type="entry name" value="Chaperone J-domain"/>
    <property type="match status" value="1"/>
</dbReference>
<organism evidence="4 5">
    <name type="scientific">Acaulospora morrowiae</name>
    <dbReference type="NCBI Taxonomy" id="94023"/>
    <lineage>
        <taxon>Eukaryota</taxon>
        <taxon>Fungi</taxon>
        <taxon>Fungi incertae sedis</taxon>
        <taxon>Mucoromycota</taxon>
        <taxon>Glomeromycotina</taxon>
        <taxon>Glomeromycetes</taxon>
        <taxon>Diversisporales</taxon>
        <taxon>Acaulosporaceae</taxon>
        <taxon>Acaulospora</taxon>
    </lineage>
</organism>
<feature type="transmembrane region" description="Helical" evidence="2">
    <location>
        <begin position="158"/>
        <end position="179"/>
    </location>
</feature>
<proteinExistence type="predicted"/>
<evidence type="ECO:0000256" key="1">
    <source>
        <dbReference type="ARBA" id="ARBA00023186"/>
    </source>
</evidence>
<dbReference type="PROSITE" id="PS50076">
    <property type="entry name" value="DNAJ_2"/>
    <property type="match status" value="1"/>
</dbReference>
<feature type="transmembrane region" description="Helical" evidence="2">
    <location>
        <begin position="50"/>
        <end position="71"/>
    </location>
</feature>
<dbReference type="Gene3D" id="1.10.287.110">
    <property type="entry name" value="DnaJ domain"/>
    <property type="match status" value="1"/>
</dbReference>